<comment type="caution">
    <text evidence="8">The sequence shown here is derived from an EMBL/GenBank/DDBJ whole genome shotgun (WGS) entry which is preliminary data.</text>
</comment>
<feature type="compositionally biased region" description="Polar residues" evidence="5">
    <location>
        <begin position="536"/>
        <end position="547"/>
    </location>
</feature>
<protein>
    <recommendedName>
        <fullName evidence="7">TM7S3/TM198-like domain-containing protein</fullName>
    </recommendedName>
</protein>
<organism evidence="8 9">
    <name type="scientific">Rhizoctonia solani</name>
    <dbReference type="NCBI Taxonomy" id="456999"/>
    <lineage>
        <taxon>Eukaryota</taxon>
        <taxon>Fungi</taxon>
        <taxon>Dikarya</taxon>
        <taxon>Basidiomycota</taxon>
        <taxon>Agaricomycotina</taxon>
        <taxon>Agaricomycetes</taxon>
        <taxon>Cantharellales</taxon>
        <taxon>Ceratobasidiaceae</taxon>
        <taxon>Rhizoctonia</taxon>
    </lineage>
</organism>
<name>A0A8H2XSI9_9AGAM</name>
<dbReference type="EMBL" id="CAJMWV010001204">
    <property type="protein sequence ID" value="CAE6430427.1"/>
    <property type="molecule type" value="Genomic_DNA"/>
</dbReference>
<feature type="transmembrane region" description="Helical" evidence="6">
    <location>
        <begin position="6"/>
        <end position="29"/>
    </location>
</feature>
<feature type="compositionally biased region" description="Low complexity" evidence="5">
    <location>
        <begin position="345"/>
        <end position="356"/>
    </location>
</feature>
<feature type="region of interest" description="Disordered" evidence="5">
    <location>
        <begin position="343"/>
        <end position="370"/>
    </location>
</feature>
<comment type="subcellular location">
    <subcellularLocation>
        <location evidence="1">Membrane</location>
        <topology evidence="1">Multi-pass membrane protein</topology>
    </subcellularLocation>
</comment>
<feature type="region of interest" description="Disordered" evidence="5">
    <location>
        <begin position="532"/>
        <end position="555"/>
    </location>
</feature>
<gene>
    <name evidence="8" type="ORF">RDB_LOCUS42658</name>
</gene>
<feature type="transmembrane region" description="Helical" evidence="6">
    <location>
        <begin position="204"/>
        <end position="223"/>
    </location>
</feature>
<evidence type="ECO:0000256" key="2">
    <source>
        <dbReference type="ARBA" id="ARBA00022692"/>
    </source>
</evidence>
<dbReference type="InterPro" id="IPR025256">
    <property type="entry name" value="TM7S3/TM198-like_dom"/>
</dbReference>
<dbReference type="Pfam" id="PF13886">
    <property type="entry name" value="TM7S3_TM198"/>
    <property type="match status" value="1"/>
</dbReference>
<feature type="domain" description="TM7S3/TM198-like" evidence="7">
    <location>
        <begin position="89"/>
        <end position="223"/>
    </location>
</feature>
<feature type="transmembrane region" description="Helical" evidence="6">
    <location>
        <begin position="141"/>
        <end position="159"/>
    </location>
</feature>
<keyword evidence="4 6" id="KW-0472">Membrane</keyword>
<evidence type="ECO:0000259" key="7">
    <source>
        <dbReference type="Pfam" id="PF13886"/>
    </source>
</evidence>
<feature type="transmembrane region" description="Helical" evidence="6">
    <location>
        <begin position="165"/>
        <end position="183"/>
    </location>
</feature>
<evidence type="ECO:0000256" key="5">
    <source>
        <dbReference type="SAM" id="MobiDB-lite"/>
    </source>
</evidence>
<dbReference type="GO" id="GO:0016020">
    <property type="term" value="C:membrane"/>
    <property type="evidence" value="ECO:0007669"/>
    <property type="project" value="UniProtKB-SubCell"/>
</dbReference>
<sequence>MRHSVTPGILCHVYVYLYLTLLGLSLGGVDARQTLASRAIIRPIHMPGFNVSVFDDTTGAPIPQVPASDGGGLIGGMVFSAPNLLWAISAAVIGVPLGVAGVRLWRITTALGGGLTLAFAMWVALVNAISESGLASSQSMSDMLILVITGAAFLGGLIAGALRLVVLPAMAATCALGGSSIAVRGVILRPGLLVPPGQNRRLGVLNILIVLVGALSGALGVIFKQRESMATDLLVNGQDGMSRGLRFLFDMNDNHIALIGTCVNSVYYSTFYFSWAISTGTAPGPYRVNYRRNVLDTFAELGLASEKSNSSSFSQAAVGCTHIAPGPAWRNSVLSLFRVPGRASGGSSQQMTSSGTPFPGKPSDERCGSDAYNYGQASWSNLQRPLPSAIPGRFPQFTGIGLKSNQDRNQFLAARINHQAHNIHDPSVAPTRYGSAPQRPPLRMGTSVRSGNPLHATAQCVVSSRAGGNSNTLGVSDSTALRRPHFPPPKIIPPSGTAILTLPPSTDDGLATPSLGIGMGMLRMSIDSTIDGYGETTGTTSHRTGVSRTGEEGRI</sequence>
<keyword evidence="3 6" id="KW-1133">Transmembrane helix</keyword>
<reference evidence="8" key="1">
    <citation type="submission" date="2021-01" db="EMBL/GenBank/DDBJ databases">
        <authorList>
            <person name="Kaushik A."/>
        </authorList>
    </citation>
    <scope>NUCLEOTIDE SEQUENCE</scope>
    <source>
        <strain evidence="8">AG3-1AP</strain>
    </source>
</reference>
<evidence type="ECO:0000256" key="6">
    <source>
        <dbReference type="SAM" id="Phobius"/>
    </source>
</evidence>
<evidence type="ECO:0000313" key="8">
    <source>
        <dbReference type="EMBL" id="CAE6430427.1"/>
    </source>
</evidence>
<evidence type="ECO:0000256" key="4">
    <source>
        <dbReference type="ARBA" id="ARBA00023136"/>
    </source>
</evidence>
<feature type="transmembrane region" description="Helical" evidence="6">
    <location>
        <begin position="84"/>
        <end position="105"/>
    </location>
</feature>
<dbReference type="AlphaFoldDB" id="A0A8H2XSI9"/>
<proteinExistence type="predicted"/>
<dbReference type="Proteomes" id="UP000663831">
    <property type="component" value="Unassembled WGS sequence"/>
</dbReference>
<evidence type="ECO:0000256" key="1">
    <source>
        <dbReference type="ARBA" id="ARBA00004141"/>
    </source>
</evidence>
<accession>A0A8H2XSI9</accession>
<feature type="region of interest" description="Disordered" evidence="5">
    <location>
        <begin position="477"/>
        <end position="496"/>
    </location>
</feature>
<evidence type="ECO:0000256" key="3">
    <source>
        <dbReference type="ARBA" id="ARBA00022989"/>
    </source>
</evidence>
<evidence type="ECO:0000313" key="9">
    <source>
        <dbReference type="Proteomes" id="UP000663831"/>
    </source>
</evidence>
<keyword evidence="2 6" id="KW-0812">Transmembrane</keyword>
<feature type="transmembrane region" description="Helical" evidence="6">
    <location>
        <begin position="111"/>
        <end position="129"/>
    </location>
</feature>